<dbReference type="EMBL" id="BRXY01000451">
    <property type="protein sequence ID" value="GMH95843.1"/>
    <property type="molecule type" value="Genomic_DNA"/>
</dbReference>
<evidence type="ECO:0000313" key="3">
    <source>
        <dbReference type="Proteomes" id="UP001165085"/>
    </source>
</evidence>
<name>A0A9W7C040_9STRA</name>
<keyword evidence="3" id="KW-1185">Reference proteome</keyword>
<sequence length="423" mass="46211">MSSFTSPPTPTTSLSLPGPRELISTAESAKKLLQGLECDFSKVTELKLGDKSYTLEGCSTICSLLLSKCVNCTSLDLSDVIAGRPESEGLEILHLFSQTASLHLKNLVSLNLSDNAMGLKGISSCLPIFTKFRNTLQELYMCNDGLSHQSMSEIADICTKPSRISFRTLHFYNNMSGEEGAKHLVEILKEQDGLESLRFSGTRAGYVGSAYLVEGLEGVGFGGSLKWLDLGDNTFSGENGEKISKLFQEGFGSNLEYLNLRDCCLGVTSSSSLLKSLCSKLKYLDMSGNELTPENCGELRKAILRNQGLETLKIDENDEFGTQGIYGISKALSASKLKEFSAQGCEIKDKGGLKVLEALEGCKIVLEGNMFSGEVLGRLVEGGVEEMEDNVSDEEEDYETEEEEEEEEEVDELTEAVEKTRIE</sequence>
<dbReference type="Proteomes" id="UP001165085">
    <property type="component" value="Unassembled WGS sequence"/>
</dbReference>
<dbReference type="InterPro" id="IPR032675">
    <property type="entry name" value="LRR_dom_sf"/>
</dbReference>
<dbReference type="InterPro" id="IPR001611">
    <property type="entry name" value="Leu-rich_rpt"/>
</dbReference>
<reference evidence="3" key="1">
    <citation type="journal article" date="2023" name="Commun. Biol.">
        <title>Genome analysis of Parmales, the sister group of diatoms, reveals the evolutionary specialization of diatoms from phago-mixotrophs to photoautotrophs.</title>
        <authorList>
            <person name="Ban H."/>
            <person name="Sato S."/>
            <person name="Yoshikawa S."/>
            <person name="Yamada K."/>
            <person name="Nakamura Y."/>
            <person name="Ichinomiya M."/>
            <person name="Sato N."/>
            <person name="Blanc-Mathieu R."/>
            <person name="Endo H."/>
            <person name="Kuwata A."/>
            <person name="Ogata H."/>
        </authorList>
    </citation>
    <scope>NUCLEOTIDE SEQUENCE [LARGE SCALE GENOMIC DNA]</scope>
    <source>
        <strain evidence="3">NIES 3701</strain>
    </source>
</reference>
<dbReference type="GO" id="GO:0005096">
    <property type="term" value="F:GTPase activator activity"/>
    <property type="evidence" value="ECO:0007669"/>
    <property type="project" value="InterPro"/>
</dbReference>
<dbReference type="Pfam" id="PF13516">
    <property type="entry name" value="LRR_6"/>
    <property type="match status" value="2"/>
</dbReference>
<evidence type="ECO:0000313" key="2">
    <source>
        <dbReference type="EMBL" id="GMH95843.1"/>
    </source>
</evidence>
<proteinExistence type="predicted"/>
<dbReference type="OrthoDB" id="120976at2759"/>
<feature type="region of interest" description="Disordered" evidence="1">
    <location>
        <begin position="385"/>
        <end position="423"/>
    </location>
</feature>
<dbReference type="PANTHER" id="PTHR46761:SF2">
    <property type="entry name" value="RAN GTPASE-ACTIVATING PROTEIN 1"/>
    <property type="match status" value="1"/>
</dbReference>
<dbReference type="InterPro" id="IPR045203">
    <property type="entry name" value="RanGAP1/2"/>
</dbReference>
<evidence type="ECO:0000256" key="1">
    <source>
        <dbReference type="SAM" id="MobiDB-lite"/>
    </source>
</evidence>
<dbReference type="PANTHER" id="PTHR46761">
    <property type="entry name" value="RAN GTPASE-ACTIVATING PROTEIN 1"/>
    <property type="match status" value="1"/>
</dbReference>
<dbReference type="AlphaFoldDB" id="A0A9W7C040"/>
<feature type="compositionally biased region" description="Acidic residues" evidence="1">
    <location>
        <begin position="385"/>
        <end position="415"/>
    </location>
</feature>
<dbReference type="SMART" id="SM00368">
    <property type="entry name" value="LRR_RI"/>
    <property type="match status" value="7"/>
</dbReference>
<gene>
    <name evidence="2" type="ORF">TrST_g6281</name>
</gene>
<dbReference type="SUPFAM" id="SSF52047">
    <property type="entry name" value="RNI-like"/>
    <property type="match status" value="1"/>
</dbReference>
<dbReference type="Gene3D" id="3.80.10.10">
    <property type="entry name" value="Ribonuclease Inhibitor"/>
    <property type="match status" value="1"/>
</dbReference>
<evidence type="ECO:0008006" key="4">
    <source>
        <dbReference type="Google" id="ProtNLM"/>
    </source>
</evidence>
<accession>A0A9W7C040</accession>
<comment type="caution">
    <text evidence="2">The sequence shown here is derived from an EMBL/GenBank/DDBJ whole genome shotgun (WGS) entry which is preliminary data.</text>
</comment>
<protein>
    <recommendedName>
        <fullName evidence="4">Ran GTPase-activating protein 1</fullName>
    </recommendedName>
</protein>
<organism evidence="2 3">
    <name type="scientific">Triparma strigata</name>
    <dbReference type="NCBI Taxonomy" id="1606541"/>
    <lineage>
        <taxon>Eukaryota</taxon>
        <taxon>Sar</taxon>
        <taxon>Stramenopiles</taxon>
        <taxon>Ochrophyta</taxon>
        <taxon>Bolidophyceae</taxon>
        <taxon>Parmales</taxon>
        <taxon>Triparmaceae</taxon>
        <taxon>Triparma</taxon>
    </lineage>
</organism>